<keyword evidence="1" id="KW-0732">Signal</keyword>
<dbReference type="PANTHER" id="PTHR43223">
    <property type="entry name" value="ALKYL/ARYL-SULFATASE"/>
    <property type="match status" value="1"/>
</dbReference>
<dbReference type="Pfam" id="PF14863">
    <property type="entry name" value="Alkyl_sulf_dimr"/>
    <property type="match status" value="1"/>
</dbReference>
<evidence type="ECO:0000313" key="4">
    <source>
        <dbReference type="Proteomes" id="UP001059934"/>
    </source>
</evidence>
<dbReference type="Pfam" id="PF00753">
    <property type="entry name" value="Lactamase_B"/>
    <property type="match status" value="1"/>
</dbReference>
<dbReference type="Gene3D" id="3.60.15.30">
    <property type="entry name" value="Metallo-beta-lactamase domain"/>
    <property type="match status" value="1"/>
</dbReference>
<dbReference type="InterPro" id="IPR036866">
    <property type="entry name" value="RibonucZ/Hydroxyglut_hydro"/>
</dbReference>
<dbReference type="InterPro" id="IPR052195">
    <property type="entry name" value="Bact_Alkyl/Aryl-Sulfatase"/>
</dbReference>
<evidence type="ECO:0000256" key="1">
    <source>
        <dbReference type="SAM" id="SignalP"/>
    </source>
</evidence>
<dbReference type="EMBL" id="CP103416">
    <property type="protein sequence ID" value="UVW35477.1"/>
    <property type="molecule type" value="Genomic_DNA"/>
</dbReference>
<dbReference type="SUPFAM" id="SSF56281">
    <property type="entry name" value="Metallo-hydrolase/oxidoreductase"/>
    <property type="match status" value="1"/>
</dbReference>
<proteinExistence type="predicted"/>
<evidence type="ECO:0000259" key="2">
    <source>
        <dbReference type="SMART" id="SM00849"/>
    </source>
</evidence>
<reference evidence="3" key="1">
    <citation type="submission" date="2022-08" db="EMBL/GenBank/DDBJ databases">
        <title>Catabolic pathway analysis in culturable SAR92 clade bacteria reveals their overlooked roles in DMSP degradation in coastal seas.</title>
        <authorList>
            <person name="He X."/>
            <person name="Zhang X."/>
            <person name="Zhang Y."/>
        </authorList>
    </citation>
    <scope>NUCLEOTIDE SEQUENCE</scope>
    <source>
        <strain evidence="3">H455</strain>
    </source>
</reference>
<dbReference type="PANTHER" id="PTHR43223:SF2">
    <property type="entry name" value="METALLO-BETA-LACTAMASE DOMAIN-CONTAINING PROTEIN"/>
    <property type="match status" value="1"/>
</dbReference>
<dbReference type="InterPro" id="IPR029228">
    <property type="entry name" value="Alkyl_sulf_dimr"/>
</dbReference>
<dbReference type="InterPro" id="IPR038536">
    <property type="entry name" value="Alkyl/aryl-sulf_dimr_sf"/>
</dbReference>
<dbReference type="InterPro" id="IPR044097">
    <property type="entry name" value="Bds1/SdsA1_MBL-fold"/>
</dbReference>
<feature type="chain" id="PRO_5047429907" evidence="1">
    <location>
        <begin position="23"/>
        <end position="446"/>
    </location>
</feature>
<dbReference type="Proteomes" id="UP001059934">
    <property type="component" value="Chromosome"/>
</dbReference>
<dbReference type="SMART" id="SM00849">
    <property type="entry name" value="Lactamase_B"/>
    <property type="match status" value="1"/>
</dbReference>
<dbReference type="InterPro" id="IPR001279">
    <property type="entry name" value="Metallo-B-lactamas"/>
</dbReference>
<evidence type="ECO:0000313" key="3">
    <source>
        <dbReference type="EMBL" id="UVW35477.1"/>
    </source>
</evidence>
<gene>
    <name evidence="3" type="ORF">NYF23_02420</name>
</gene>
<sequence length="446" mass="49715">MLSLNYQGRLAALLLTSAVATAFILPSFADSYEPEALKSGRVDPSLHLQQGSNQQVAQQINEVIYKATGFGNTFMVVTNEGNVIIDTSLPAMAPKHKQLLTAVSDEPVHSIIITHGHGDHTGGVALWREPQTKVIAQQNMVEFLNYQKRLGKLFMQRNSAQFGFDLIEEDEPSSTTSQSAGVNMLPNTLFDRRLHFTLGSEQFEILHTPAETYDALTVWMPEYKAAFVGDLFYRSFPNIYTLRGTKPRWALDYIESINRVLALQPEILLPSHGEPIFGNDNIRREMTRYRDAIQYVHDQTVQGMNQGRDVFSLMREIKLPAELDVGEAYGWVSWSVRGIYEGYMGWFDGDPVNMYAQSPQSIYPDLVALAGGAVKVVALAQETLDAGDAVKALLLIEAALDAEPDNRAVQAMRLRILTALRQVSGNLNESGWLNHGIKQSKRQMAP</sequence>
<name>A0ABY5TNW9_9GAMM</name>
<dbReference type="Gene3D" id="1.25.40.880">
    <property type="entry name" value="Alkyl sulfatase, dimerisation domain"/>
    <property type="match status" value="1"/>
</dbReference>
<feature type="domain" description="Metallo-beta-lactamase" evidence="2">
    <location>
        <begin position="70"/>
        <end position="272"/>
    </location>
</feature>
<protein>
    <submittedName>
        <fullName evidence="3">Alkyl/aryl-sulfatase</fullName>
    </submittedName>
</protein>
<keyword evidence="4" id="KW-1185">Reference proteome</keyword>
<accession>A0ABY5TNW9</accession>
<organism evidence="3 4">
    <name type="scientific">SAR92 clade bacterium H455</name>
    <dbReference type="NCBI Taxonomy" id="2974818"/>
    <lineage>
        <taxon>Bacteria</taxon>
        <taxon>Pseudomonadati</taxon>
        <taxon>Pseudomonadota</taxon>
        <taxon>Gammaproteobacteria</taxon>
        <taxon>Cellvibrionales</taxon>
        <taxon>Porticoccaceae</taxon>
        <taxon>SAR92 clade</taxon>
    </lineage>
</organism>
<dbReference type="CDD" id="cd07710">
    <property type="entry name" value="arylsulfatase_Sdsa1-like_MBL-fold"/>
    <property type="match status" value="1"/>
</dbReference>
<feature type="signal peptide" evidence="1">
    <location>
        <begin position="1"/>
        <end position="22"/>
    </location>
</feature>